<evidence type="ECO:0000256" key="1">
    <source>
        <dbReference type="SAM" id="Phobius"/>
    </source>
</evidence>
<keyword evidence="1" id="KW-0812">Transmembrane</keyword>
<accession>A0A7S3V5F0</accession>
<organism evidence="2">
    <name type="scientific">Chaetoceros debilis</name>
    <dbReference type="NCBI Taxonomy" id="122233"/>
    <lineage>
        <taxon>Eukaryota</taxon>
        <taxon>Sar</taxon>
        <taxon>Stramenopiles</taxon>
        <taxon>Ochrophyta</taxon>
        <taxon>Bacillariophyta</taxon>
        <taxon>Coscinodiscophyceae</taxon>
        <taxon>Chaetocerotophycidae</taxon>
        <taxon>Chaetocerotales</taxon>
        <taxon>Chaetocerotaceae</taxon>
        <taxon>Chaetoceros</taxon>
    </lineage>
</organism>
<keyword evidence="1" id="KW-1133">Transmembrane helix</keyword>
<sequence length="494" mass="57098">MVRLQTNFTNRLLMNKKAVVKTLLLLCSIALLGNIIFVTVSNPERSLSVYFDDGNCEWEPPDYDIPEGVNFSKTIIVEFPGSDNSQTVMQMEALTGLAAKTDWDFNYLGVSNHPFIQSHYPHNEGIWGWGDSGDHVVLVVHNIRDAMLDYHNLVWNGGALLENSDKWFHTLFGSHRKISLNDILAWRDQQVLYEIHRYGWFIDYWMESGLLRDIYTHKLTSLAHWSMLIEPAKHNKTEQDTVFNGLLQNDNTIEESHDPRCANKVSGGCQPIQIISSDLLIDDETGPAENRKIALALSTHNRMSGMSEFVIEEDAWDCIWDHTIHRKENLGETDSQEQVVHFSQEILEEMLHELDRLIEKYGSAKWNSEMIAEDLVYEDLVSILSAHRASIQEELDTTASSSQLLNTDFLGPKEREKRRPRPVAGIKVGRVIAPDARNHIQHLNEEQRDWNSEYLGELHTRLMEKRISSHQDDTVYNNLRRMRKRRARRNKGRE</sequence>
<dbReference type="EMBL" id="HBIO01004369">
    <property type="protein sequence ID" value="CAE0458153.1"/>
    <property type="molecule type" value="Transcribed_RNA"/>
</dbReference>
<name>A0A7S3V5F0_9STRA</name>
<protein>
    <submittedName>
        <fullName evidence="2">Uncharacterized protein</fullName>
    </submittedName>
</protein>
<proteinExistence type="predicted"/>
<gene>
    <name evidence="2" type="ORF">CDEB00056_LOCUS2994</name>
</gene>
<reference evidence="2" key="1">
    <citation type="submission" date="2021-01" db="EMBL/GenBank/DDBJ databases">
        <authorList>
            <person name="Corre E."/>
            <person name="Pelletier E."/>
            <person name="Niang G."/>
            <person name="Scheremetjew M."/>
            <person name="Finn R."/>
            <person name="Kale V."/>
            <person name="Holt S."/>
            <person name="Cochrane G."/>
            <person name="Meng A."/>
            <person name="Brown T."/>
            <person name="Cohen L."/>
        </authorList>
    </citation>
    <scope>NUCLEOTIDE SEQUENCE</scope>
    <source>
        <strain evidence="2">MM31A-1</strain>
    </source>
</reference>
<dbReference type="AlphaFoldDB" id="A0A7S3V5F0"/>
<keyword evidence="1" id="KW-0472">Membrane</keyword>
<evidence type="ECO:0000313" key="2">
    <source>
        <dbReference type="EMBL" id="CAE0458153.1"/>
    </source>
</evidence>
<feature type="transmembrane region" description="Helical" evidence="1">
    <location>
        <begin position="20"/>
        <end position="40"/>
    </location>
</feature>